<name>A0ABN3FXF3_9PSEU</name>
<proteinExistence type="predicted"/>
<sequence>MTGNEKPFGAIAVAGGLLILGSTAVACTAEDGQTGSGAASTRPVSVEQSDAPTKGTDDDRPQTGPGDHYTGPAPDEIYTGPEPRWAHAGNPWPEHCSTADPSVDAERAKRIALQEVPGASVTQVDLDRCYGMDWELELREDSTEYEIEIDADNGEIVSVEEDVDD</sequence>
<dbReference type="InterPro" id="IPR025711">
    <property type="entry name" value="PepSY"/>
</dbReference>
<dbReference type="EMBL" id="BAAARA010000004">
    <property type="protein sequence ID" value="GAA2339756.1"/>
    <property type="molecule type" value="Genomic_DNA"/>
</dbReference>
<dbReference type="Gene3D" id="3.10.450.40">
    <property type="match status" value="1"/>
</dbReference>
<feature type="region of interest" description="Disordered" evidence="1">
    <location>
        <begin position="30"/>
        <end position="102"/>
    </location>
</feature>
<gene>
    <name evidence="3" type="ORF">GCM10009854_15210</name>
</gene>
<dbReference type="Pfam" id="PF03413">
    <property type="entry name" value="PepSY"/>
    <property type="match status" value="1"/>
</dbReference>
<reference evidence="3 4" key="1">
    <citation type="journal article" date="2019" name="Int. J. Syst. Evol. Microbiol.">
        <title>The Global Catalogue of Microorganisms (GCM) 10K type strain sequencing project: providing services to taxonomists for standard genome sequencing and annotation.</title>
        <authorList>
            <consortium name="The Broad Institute Genomics Platform"/>
            <consortium name="The Broad Institute Genome Sequencing Center for Infectious Disease"/>
            <person name="Wu L."/>
            <person name="Ma J."/>
        </authorList>
    </citation>
    <scope>NUCLEOTIDE SEQUENCE [LARGE SCALE GENOMIC DNA]</scope>
    <source>
        <strain evidence="3 4">JCM 16221</strain>
    </source>
</reference>
<comment type="caution">
    <text evidence="3">The sequence shown here is derived from an EMBL/GenBank/DDBJ whole genome shotgun (WGS) entry which is preliminary data.</text>
</comment>
<organism evidence="3 4">
    <name type="scientific">Saccharopolyspora halophila</name>
    <dbReference type="NCBI Taxonomy" id="405551"/>
    <lineage>
        <taxon>Bacteria</taxon>
        <taxon>Bacillati</taxon>
        <taxon>Actinomycetota</taxon>
        <taxon>Actinomycetes</taxon>
        <taxon>Pseudonocardiales</taxon>
        <taxon>Pseudonocardiaceae</taxon>
        <taxon>Saccharopolyspora</taxon>
    </lineage>
</organism>
<evidence type="ECO:0000313" key="4">
    <source>
        <dbReference type="Proteomes" id="UP001501218"/>
    </source>
</evidence>
<evidence type="ECO:0000256" key="1">
    <source>
        <dbReference type="SAM" id="MobiDB-lite"/>
    </source>
</evidence>
<dbReference type="RefSeq" id="WP_344128185.1">
    <property type="nucleotide sequence ID" value="NZ_BAAARA010000004.1"/>
</dbReference>
<evidence type="ECO:0000259" key="2">
    <source>
        <dbReference type="Pfam" id="PF03413"/>
    </source>
</evidence>
<evidence type="ECO:0000313" key="3">
    <source>
        <dbReference type="EMBL" id="GAA2339756.1"/>
    </source>
</evidence>
<accession>A0ABN3FXF3</accession>
<protein>
    <recommendedName>
        <fullName evidence="2">PepSY domain-containing protein</fullName>
    </recommendedName>
</protein>
<keyword evidence="4" id="KW-1185">Reference proteome</keyword>
<dbReference type="Proteomes" id="UP001501218">
    <property type="component" value="Unassembled WGS sequence"/>
</dbReference>
<dbReference type="PROSITE" id="PS51257">
    <property type="entry name" value="PROKAR_LIPOPROTEIN"/>
    <property type="match status" value="1"/>
</dbReference>
<feature type="compositionally biased region" description="Polar residues" evidence="1">
    <location>
        <begin position="31"/>
        <end position="51"/>
    </location>
</feature>
<feature type="domain" description="PepSY" evidence="2">
    <location>
        <begin position="104"/>
        <end position="160"/>
    </location>
</feature>